<gene>
    <name evidence="1" type="ORF">PG996_010961</name>
</gene>
<dbReference type="EMBL" id="JAQQWM010000007">
    <property type="protein sequence ID" value="KAK8057024.1"/>
    <property type="molecule type" value="Genomic_DNA"/>
</dbReference>
<dbReference type="Proteomes" id="UP001446871">
    <property type="component" value="Unassembled WGS sequence"/>
</dbReference>
<accession>A0ABR1UDR1</accession>
<reference evidence="1 2" key="1">
    <citation type="submission" date="2023-01" db="EMBL/GenBank/DDBJ databases">
        <title>Analysis of 21 Apiospora genomes using comparative genomics revels a genus with tremendous synthesis potential of carbohydrate active enzymes and secondary metabolites.</title>
        <authorList>
            <person name="Sorensen T."/>
        </authorList>
    </citation>
    <scope>NUCLEOTIDE SEQUENCE [LARGE SCALE GENOMIC DNA]</scope>
    <source>
        <strain evidence="1 2">CBS 83171</strain>
    </source>
</reference>
<proteinExistence type="predicted"/>
<evidence type="ECO:0000313" key="2">
    <source>
        <dbReference type="Proteomes" id="UP001446871"/>
    </source>
</evidence>
<organism evidence="1 2">
    <name type="scientific">Apiospora saccharicola</name>
    <dbReference type="NCBI Taxonomy" id="335842"/>
    <lineage>
        <taxon>Eukaryota</taxon>
        <taxon>Fungi</taxon>
        <taxon>Dikarya</taxon>
        <taxon>Ascomycota</taxon>
        <taxon>Pezizomycotina</taxon>
        <taxon>Sordariomycetes</taxon>
        <taxon>Xylariomycetidae</taxon>
        <taxon>Amphisphaeriales</taxon>
        <taxon>Apiosporaceae</taxon>
        <taxon>Apiospora</taxon>
    </lineage>
</organism>
<protein>
    <submittedName>
        <fullName evidence="1">Uncharacterized protein</fullName>
    </submittedName>
</protein>
<sequence>MHSRADRAFLAAVEHENGTGGVVDEQEIYPAFIDSDDDSAEHCIVVATDGVILEGAPEKEPEPDWPAEVTRL</sequence>
<keyword evidence="2" id="KW-1185">Reference proteome</keyword>
<name>A0ABR1UDR1_9PEZI</name>
<comment type="caution">
    <text evidence="1">The sequence shown here is derived from an EMBL/GenBank/DDBJ whole genome shotgun (WGS) entry which is preliminary data.</text>
</comment>
<evidence type="ECO:0000313" key="1">
    <source>
        <dbReference type="EMBL" id="KAK8057024.1"/>
    </source>
</evidence>